<feature type="transmembrane region" description="Helical" evidence="1">
    <location>
        <begin position="6"/>
        <end position="27"/>
    </location>
</feature>
<proteinExistence type="predicted"/>
<name>A0ABN8YDT1_RANTA</name>
<gene>
    <name evidence="2" type="ORF">MRATA1EN1_LOCUS7575</name>
</gene>
<protein>
    <submittedName>
        <fullName evidence="2">Uncharacterized protein</fullName>
    </submittedName>
</protein>
<sequence length="115" mass="13695">MPLIVYFVLELFNVVLCKIMFVLFCFAFHMEKTLELCIVKDFIMCLSKHYPMFNKSYFNFNYLERVSKVTINYSYSVVTFSVFVICDVTVFINYLYLIFSKEPQKSHTLNQSLSL</sequence>
<keyword evidence="3" id="KW-1185">Reference proteome</keyword>
<feature type="transmembrane region" description="Helical" evidence="1">
    <location>
        <begin position="73"/>
        <end position="99"/>
    </location>
</feature>
<keyword evidence="1" id="KW-0472">Membrane</keyword>
<dbReference type="EMBL" id="OX459953">
    <property type="protein sequence ID" value="CAI9158613.1"/>
    <property type="molecule type" value="Genomic_DNA"/>
</dbReference>
<evidence type="ECO:0000313" key="3">
    <source>
        <dbReference type="Proteomes" id="UP001176941"/>
    </source>
</evidence>
<keyword evidence="1" id="KW-1133">Transmembrane helix</keyword>
<keyword evidence="1" id="KW-0812">Transmembrane</keyword>
<evidence type="ECO:0000313" key="2">
    <source>
        <dbReference type="EMBL" id="CAI9158613.1"/>
    </source>
</evidence>
<accession>A0ABN8YDT1</accession>
<evidence type="ECO:0000256" key="1">
    <source>
        <dbReference type="SAM" id="Phobius"/>
    </source>
</evidence>
<dbReference type="Proteomes" id="UP001176941">
    <property type="component" value="Chromosome 17"/>
</dbReference>
<organism evidence="2 3">
    <name type="scientific">Rangifer tarandus platyrhynchus</name>
    <name type="common">Svalbard reindeer</name>
    <dbReference type="NCBI Taxonomy" id="3082113"/>
    <lineage>
        <taxon>Eukaryota</taxon>
        <taxon>Metazoa</taxon>
        <taxon>Chordata</taxon>
        <taxon>Craniata</taxon>
        <taxon>Vertebrata</taxon>
        <taxon>Euteleostomi</taxon>
        <taxon>Mammalia</taxon>
        <taxon>Eutheria</taxon>
        <taxon>Laurasiatheria</taxon>
        <taxon>Artiodactyla</taxon>
        <taxon>Ruminantia</taxon>
        <taxon>Pecora</taxon>
        <taxon>Cervidae</taxon>
        <taxon>Odocoileinae</taxon>
        <taxon>Rangifer</taxon>
    </lineage>
</organism>
<reference evidence="2" key="1">
    <citation type="submission" date="2023-04" db="EMBL/GenBank/DDBJ databases">
        <authorList>
            <consortium name="ELIXIR-Norway"/>
        </authorList>
    </citation>
    <scope>NUCLEOTIDE SEQUENCE [LARGE SCALE GENOMIC DNA]</scope>
</reference>